<proteinExistence type="predicted"/>
<dbReference type="RefSeq" id="WP_046110424.1">
    <property type="nucleotide sequence ID" value="NZ_JZEX01000180.1"/>
</dbReference>
<organism evidence="1 2">
    <name type="scientific">Devosia geojensis</name>
    <dbReference type="NCBI Taxonomy" id="443610"/>
    <lineage>
        <taxon>Bacteria</taxon>
        <taxon>Pseudomonadati</taxon>
        <taxon>Pseudomonadota</taxon>
        <taxon>Alphaproteobacteria</taxon>
        <taxon>Hyphomicrobiales</taxon>
        <taxon>Devosiaceae</taxon>
        <taxon>Devosia</taxon>
    </lineage>
</organism>
<dbReference type="InterPro" id="IPR049253">
    <property type="entry name" value="DUF6886"/>
</dbReference>
<dbReference type="Proteomes" id="UP000033632">
    <property type="component" value="Unassembled WGS sequence"/>
</dbReference>
<dbReference type="PATRIC" id="fig|443610.3.peg.2298"/>
<keyword evidence="2" id="KW-1185">Reference proteome</keyword>
<dbReference type="OrthoDB" id="156685at2"/>
<protein>
    <submittedName>
        <fullName evidence="1">Uncharacterized protein</fullName>
    </submittedName>
</protein>
<dbReference type="STRING" id="443610.VE25_19890"/>
<name>A0A0F5FEP8_9HYPH</name>
<sequence length="167" mass="18977">MSELFHVSDKGDIARFDPRPSDYTDHPVVWAIHRARLPNYLLPRDCPRVTFYANEKTSRADRERFLGENRIVVAVEEAWLERIAAENLFLYTMPQAPFALHDATAGYWVSREPVTPVYRDVLTGLPDAIAAHGATLKALPSLWALRDAVLASTLQYSIIRMRNAQGR</sequence>
<dbReference type="AlphaFoldDB" id="A0A0F5FEP8"/>
<dbReference type="EMBL" id="JZEX01000180">
    <property type="protein sequence ID" value="KKB07030.1"/>
    <property type="molecule type" value="Genomic_DNA"/>
</dbReference>
<comment type="caution">
    <text evidence="1">The sequence shown here is derived from an EMBL/GenBank/DDBJ whole genome shotgun (WGS) entry which is preliminary data.</text>
</comment>
<accession>A0A0F5FEP8</accession>
<gene>
    <name evidence="1" type="ORF">VE25_19890</name>
</gene>
<evidence type="ECO:0000313" key="1">
    <source>
        <dbReference type="EMBL" id="KKB07030.1"/>
    </source>
</evidence>
<dbReference type="Pfam" id="PF21820">
    <property type="entry name" value="DUF6886"/>
    <property type="match status" value="1"/>
</dbReference>
<reference evidence="1 2" key="1">
    <citation type="submission" date="2015-03" db="EMBL/GenBank/DDBJ databases">
        <authorList>
            <person name="Hassan Y.I."/>
            <person name="Lepp D."/>
            <person name="Li X.-Z."/>
            <person name="Zhou T."/>
        </authorList>
    </citation>
    <scope>NUCLEOTIDE SEQUENCE [LARGE SCALE GENOMIC DNA]</scope>
    <source>
        <strain evidence="1 2">BD-c194</strain>
    </source>
</reference>
<evidence type="ECO:0000313" key="2">
    <source>
        <dbReference type="Proteomes" id="UP000033632"/>
    </source>
</evidence>